<evidence type="ECO:0000256" key="2">
    <source>
        <dbReference type="ARBA" id="ARBA00006645"/>
    </source>
</evidence>
<keyword evidence="6 9" id="KW-0413">Isomerase</keyword>
<dbReference type="GO" id="GO:0003917">
    <property type="term" value="F:DNA topoisomerase type I (single strand cut, ATP-independent) activity"/>
    <property type="evidence" value="ECO:0007669"/>
    <property type="project" value="UniProtKB-EC"/>
</dbReference>
<dbReference type="InterPro" id="IPR014711">
    <property type="entry name" value="TopoI_cat_a-hlx-sub_euk"/>
</dbReference>
<keyword evidence="10" id="KW-1185">Reference proteome</keyword>
<sequence length="324" mass="35835">MTAVAGRRLIYVSDDQPGISRRRRGRGFTYIAPDGTTIARGAERRRLEALAVPPAYEDVWMCTLANGHLQATGRDTRKRKQYRYHPDWAEAQAATKFAGLARFGHALPRLRRRVARDLKEKEGEHIFALACAVTLIDRTAMRVGDPAYTRENGSYGALTLRNRHIELDGDKLHLRYRAKGGKNVRRTMTDRKLAGILDRIGDLPGRELLSWVDADGTAHSVGSADLNAYISDITGEDGVTAKTFRTWAGTLSAFKVAEKGGATIKAMSEAAADTLSNTPTIARNSYIHPDVIALVKSDPLELEGLDQRDLFAAEGRLLRFLEYG</sequence>
<evidence type="ECO:0000256" key="4">
    <source>
        <dbReference type="ARBA" id="ARBA00023029"/>
    </source>
</evidence>
<dbReference type="Proteomes" id="UP000181897">
    <property type="component" value="Chromosome"/>
</dbReference>
<feature type="domain" description="DNA topoisomerase I catalytic core eukaryotic-type" evidence="7">
    <location>
        <begin position="91"/>
        <end position="255"/>
    </location>
</feature>
<dbReference type="OrthoDB" id="9778962at2"/>
<dbReference type="AlphaFoldDB" id="A0A1J0WJP6"/>
<dbReference type="SUPFAM" id="SSF55869">
    <property type="entry name" value="DNA topoisomerase I domain"/>
    <property type="match status" value="1"/>
</dbReference>
<evidence type="ECO:0000313" key="9">
    <source>
        <dbReference type="EMBL" id="APE44523.1"/>
    </source>
</evidence>
<dbReference type="InterPro" id="IPR013500">
    <property type="entry name" value="TopoI_cat_euk"/>
</dbReference>
<dbReference type="InterPro" id="IPR035447">
    <property type="entry name" value="DNA_topo_I_N_sf"/>
</dbReference>
<comment type="catalytic activity">
    <reaction evidence="1">
        <text>ATP-independent breakage of single-stranded DNA, followed by passage and rejoining.</text>
        <dbReference type="EC" id="5.6.2.1"/>
    </reaction>
</comment>
<reference evidence="9 10" key="1">
    <citation type="submission" date="2016-11" db="EMBL/GenBank/DDBJ databases">
        <title>Complete genome sequence of Sulfitobacter sp. AM1-D1, a toxic bacteria associated with marine dinoflagellate Alexandrium minutum in East China Sea.</title>
        <authorList>
            <person name="Yang Q."/>
            <person name="Zhang X."/>
            <person name="Tian X."/>
        </authorList>
    </citation>
    <scope>NUCLEOTIDE SEQUENCE [LARGE SCALE GENOMIC DNA]</scope>
    <source>
        <strain evidence="9 10">AM1-D1</strain>
    </source>
</reference>
<dbReference type="SUPFAM" id="SSF56349">
    <property type="entry name" value="DNA breaking-rejoining enzymes"/>
    <property type="match status" value="1"/>
</dbReference>
<dbReference type="Pfam" id="PF21338">
    <property type="entry name" value="Top1B_N_bact"/>
    <property type="match status" value="1"/>
</dbReference>
<proteinExistence type="inferred from homology"/>
<accession>A0A1J0WJP6</accession>
<evidence type="ECO:0000313" key="10">
    <source>
        <dbReference type="Proteomes" id="UP000181897"/>
    </source>
</evidence>
<evidence type="ECO:0000256" key="3">
    <source>
        <dbReference type="ARBA" id="ARBA00012891"/>
    </source>
</evidence>
<dbReference type="Gene3D" id="3.90.15.10">
    <property type="entry name" value="Topoisomerase I, Chain A, domain 3"/>
    <property type="match status" value="1"/>
</dbReference>
<dbReference type="STRING" id="1917485.BOO69_14700"/>
<keyword evidence="4" id="KW-0799">Topoisomerase</keyword>
<name>A0A1J0WJP6_9RHOB</name>
<dbReference type="Pfam" id="PF01028">
    <property type="entry name" value="Topoisom_I"/>
    <property type="match status" value="1"/>
</dbReference>
<keyword evidence="5" id="KW-0238">DNA-binding</keyword>
<dbReference type="Gene3D" id="1.10.132.120">
    <property type="match status" value="1"/>
</dbReference>
<evidence type="ECO:0000256" key="5">
    <source>
        <dbReference type="ARBA" id="ARBA00023125"/>
    </source>
</evidence>
<dbReference type="KEGG" id="suam:BOO69_14700"/>
<comment type="similarity">
    <text evidence="2">Belongs to the type IB topoisomerase family.</text>
</comment>
<evidence type="ECO:0000256" key="1">
    <source>
        <dbReference type="ARBA" id="ARBA00000213"/>
    </source>
</evidence>
<dbReference type="EMBL" id="CP018076">
    <property type="protein sequence ID" value="APE44523.1"/>
    <property type="molecule type" value="Genomic_DNA"/>
</dbReference>
<dbReference type="InterPro" id="IPR011010">
    <property type="entry name" value="DNA_brk_join_enz"/>
</dbReference>
<organism evidence="9 10">
    <name type="scientific">Sulfitobacter alexandrii</name>
    <dbReference type="NCBI Taxonomy" id="1917485"/>
    <lineage>
        <taxon>Bacteria</taxon>
        <taxon>Pseudomonadati</taxon>
        <taxon>Pseudomonadota</taxon>
        <taxon>Alphaproteobacteria</taxon>
        <taxon>Rhodobacterales</taxon>
        <taxon>Roseobacteraceae</taxon>
        <taxon>Sulfitobacter</taxon>
    </lineage>
</organism>
<protein>
    <recommendedName>
        <fullName evidence="3">DNA topoisomerase</fullName>
        <ecNumber evidence="3">5.6.2.1</ecNumber>
    </recommendedName>
</protein>
<dbReference type="GO" id="GO:0003677">
    <property type="term" value="F:DNA binding"/>
    <property type="evidence" value="ECO:0007669"/>
    <property type="project" value="UniProtKB-KW"/>
</dbReference>
<dbReference type="InterPro" id="IPR001631">
    <property type="entry name" value="TopoI"/>
</dbReference>
<gene>
    <name evidence="9" type="ORF">BOO69_14700</name>
</gene>
<evidence type="ECO:0000256" key="6">
    <source>
        <dbReference type="ARBA" id="ARBA00023235"/>
    </source>
</evidence>
<evidence type="ECO:0000259" key="8">
    <source>
        <dbReference type="Pfam" id="PF21338"/>
    </source>
</evidence>
<feature type="domain" description="DNA topoisomerase IB N-terminal" evidence="8">
    <location>
        <begin position="27"/>
        <end position="75"/>
    </location>
</feature>
<dbReference type="InterPro" id="IPR049331">
    <property type="entry name" value="Top1B_N_bact"/>
</dbReference>
<dbReference type="PROSITE" id="PS52038">
    <property type="entry name" value="TOPO_IB_2"/>
    <property type="match status" value="1"/>
</dbReference>
<dbReference type="GO" id="GO:0006265">
    <property type="term" value="P:DNA topological change"/>
    <property type="evidence" value="ECO:0007669"/>
    <property type="project" value="InterPro"/>
</dbReference>
<dbReference type="Gene3D" id="3.30.66.10">
    <property type="entry name" value="DNA topoisomerase I domain"/>
    <property type="match status" value="1"/>
</dbReference>
<evidence type="ECO:0000259" key="7">
    <source>
        <dbReference type="Pfam" id="PF01028"/>
    </source>
</evidence>
<dbReference type="EC" id="5.6.2.1" evidence="3"/>
<dbReference type="PRINTS" id="PR00416">
    <property type="entry name" value="EUTPISMRASEI"/>
</dbReference>